<dbReference type="CDD" id="cd06083">
    <property type="entry name" value="KOW_Spt5_3"/>
    <property type="match status" value="1"/>
</dbReference>
<feature type="compositionally biased region" description="Low complexity" evidence="16">
    <location>
        <begin position="141"/>
        <end position="151"/>
    </location>
</feature>
<dbReference type="EMBL" id="JAGPUO010000029">
    <property type="protein sequence ID" value="KAG5655496.1"/>
    <property type="molecule type" value="Genomic_DNA"/>
</dbReference>
<feature type="compositionally biased region" description="Acidic residues" evidence="16">
    <location>
        <begin position="736"/>
        <end position="752"/>
    </location>
</feature>
<dbReference type="InterPro" id="IPR041976">
    <property type="entry name" value="KOW_Spt5_3"/>
</dbReference>
<comment type="similarity">
    <text evidence="2">Belongs to the SPT5 family.</text>
</comment>
<feature type="compositionally biased region" description="Polar residues" evidence="16">
    <location>
        <begin position="220"/>
        <end position="230"/>
    </location>
</feature>
<evidence type="ECO:0000313" key="19">
    <source>
        <dbReference type="EMBL" id="KAG5655496.1"/>
    </source>
</evidence>
<feature type="repeat" description="WD" evidence="14">
    <location>
        <begin position="405"/>
        <end position="447"/>
    </location>
</feature>
<dbReference type="GO" id="GO:0006397">
    <property type="term" value="P:mRNA processing"/>
    <property type="evidence" value="ECO:0007669"/>
    <property type="project" value="UniProtKB-KW"/>
</dbReference>
<feature type="domain" description="KOW" evidence="17">
    <location>
        <begin position="1178"/>
        <end position="1206"/>
    </location>
</feature>
<dbReference type="PROSITE" id="PS50294">
    <property type="entry name" value="WD_REPEATS_REGION"/>
    <property type="match status" value="1"/>
</dbReference>
<dbReference type="GO" id="GO:0032044">
    <property type="term" value="C:DSIF complex"/>
    <property type="evidence" value="ECO:0007669"/>
    <property type="project" value="TreeGrafter"/>
</dbReference>
<dbReference type="SUPFAM" id="SSF50978">
    <property type="entry name" value="WD40 repeat-like"/>
    <property type="match status" value="1"/>
</dbReference>
<dbReference type="GO" id="GO:0006357">
    <property type="term" value="P:regulation of transcription by RNA polymerase II"/>
    <property type="evidence" value="ECO:0007669"/>
    <property type="project" value="InterPro"/>
</dbReference>
<accession>A0A9P7KJW5</accession>
<dbReference type="InterPro" id="IPR039385">
    <property type="entry name" value="NGN_Euk"/>
</dbReference>
<evidence type="ECO:0000256" key="9">
    <source>
        <dbReference type="ARBA" id="ARBA00023242"/>
    </source>
</evidence>
<evidence type="ECO:0000256" key="8">
    <source>
        <dbReference type="ARBA" id="ARBA00023163"/>
    </source>
</evidence>
<dbReference type="InterPro" id="IPR041978">
    <property type="entry name" value="KOW_Spt5_5"/>
</dbReference>
<dbReference type="CDD" id="cd06081">
    <property type="entry name" value="KOW_Spt5_1"/>
    <property type="match status" value="1"/>
</dbReference>
<dbReference type="Pfam" id="PF03439">
    <property type="entry name" value="Spt5-NGN"/>
    <property type="match status" value="1"/>
</dbReference>
<gene>
    <name evidence="19" type="ORF">KAF25_000745</name>
</gene>
<evidence type="ECO:0000256" key="5">
    <source>
        <dbReference type="ARBA" id="ARBA00022574"/>
    </source>
</evidence>
<organism evidence="19 20">
    <name type="scientific">Fusarium avenaceum</name>
    <dbReference type="NCBI Taxonomy" id="40199"/>
    <lineage>
        <taxon>Eukaryota</taxon>
        <taxon>Fungi</taxon>
        <taxon>Dikarya</taxon>
        <taxon>Ascomycota</taxon>
        <taxon>Pezizomycotina</taxon>
        <taxon>Sordariomycetes</taxon>
        <taxon>Hypocreomycetidae</taxon>
        <taxon>Hypocreales</taxon>
        <taxon>Nectriaceae</taxon>
        <taxon>Fusarium</taxon>
        <taxon>Fusarium tricinctum species complex</taxon>
    </lineage>
</organism>
<dbReference type="Proteomes" id="UP000782241">
    <property type="component" value="Unassembled WGS sequence"/>
</dbReference>
<dbReference type="PANTHER" id="PTHR11125">
    <property type="entry name" value="SUPPRESSOR OF TY 5"/>
    <property type="match status" value="1"/>
</dbReference>
<dbReference type="FunFam" id="3.30.70.940:FF:000005">
    <property type="entry name" value="Transcription elongation factor SPT5"/>
    <property type="match status" value="1"/>
</dbReference>
<evidence type="ECO:0000256" key="2">
    <source>
        <dbReference type="ARBA" id="ARBA00006956"/>
    </source>
</evidence>
<evidence type="ECO:0000256" key="15">
    <source>
        <dbReference type="SAM" id="Coils"/>
    </source>
</evidence>
<dbReference type="InterPro" id="IPR041975">
    <property type="entry name" value="KOW_Spt5_2"/>
</dbReference>
<feature type="region of interest" description="Disordered" evidence="16">
    <location>
        <begin position="1"/>
        <end position="238"/>
    </location>
</feature>
<dbReference type="InterPro" id="IPR024945">
    <property type="entry name" value="Spt5_C_dom"/>
</dbReference>
<name>A0A9P7KJW5_9HYPO</name>
<evidence type="ECO:0000256" key="14">
    <source>
        <dbReference type="PROSITE-ProRule" id="PRU00221"/>
    </source>
</evidence>
<dbReference type="InterPro" id="IPR022581">
    <property type="entry name" value="Spt5_N"/>
</dbReference>
<dbReference type="Pfam" id="PF23042">
    <property type="entry name" value="KOW1_SPT5"/>
    <property type="match status" value="1"/>
</dbReference>
<feature type="region of interest" description="Disordered" evidence="16">
    <location>
        <begin position="1017"/>
        <end position="1037"/>
    </location>
</feature>
<dbReference type="SMART" id="SM00739">
    <property type="entry name" value="KOW"/>
    <property type="match status" value="3"/>
</dbReference>
<keyword evidence="20" id="KW-1185">Reference proteome</keyword>
<dbReference type="GO" id="GO:0032784">
    <property type="term" value="P:regulation of DNA-templated transcription elongation"/>
    <property type="evidence" value="ECO:0007669"/>
    <property type="project" value="InterPro"/>
</dbReference>
<dbReference type="InterPro" id="IPR014722">
    <property type="entry name" value="Rib_uL2_dom2"/>
</dbReference>
<proteinExistence type="inferred from homology"/>
<dbReference type="Gene3D" id="2.30.30.30">
    <property type="match status" value="3"/>
</dbReference>
<feature type="compositionally biased region" description="Polar residues" evidence="16">
    <location>
        <begin position="1"/>
        <end position="19"/>
    </location>
</feature>
<dbReference type="Pfam" id="PF12815">
    <property type="entry name" value="CTD"/>
    <property type="match status" value="1"/>
</dbReference>
<dbReference type="PANTHER" id="PTHR11125:SF7">
    <property type="entry name" value="TRANSCRIPTION ELONGATION FACTOR SPT5"/>
    <property type="match status" value="1"/>
</dbReference>
<feature type="compositionally biased region" description="Low complexity" evidence="16">
    <location>
        <begin position="1619"/>
        <end position="1632"/>
    </location>
</feature>
<evidence type="ECO:0000256" key="7">
    <source>
        <dbReference type="ARBA" id="ARBA00022737"/>
    </source>
</evidence>
<keyword evidence="9" id="KW-0539">Nucleus</keyword>
<evidence type="ECO:0000256" key="1">
    <source>
        <dbReference type="ARBA" id="ARBA00004123"/>
    </source>
</evidence>
<dbReference type="InterPro" id="IPR005100">
    <property type="entry name" value="NGN-domain"/>
</dbReference>
<dbReference type="CDD" id="cd09888">
    <property type="entry name" value="NGN_Euk"/>
    <property type="match status" value="1"/>
</dbReference>
<dbReference type="SUPFAM" id="SSF50104">
    <property type="entry name" value="Translation proteins SH3-like domain"/>
    <property type="match status" value="1"/>
</dbReference>
<dbReference type="InterPro" id="IPR039659">
    <property type="entry name" value="SPT5"/>
</dbReference>
<evidence type="ECO:0000259" key="18">
    <source>
        <dbReference type="SMART" id="SM01104"/>
    </source>
</evidence>
<dbReference type="SMART" id="SM01104">
    <property type="entry name" value="CTD"/>
    <property type="match status" value="1"/>
</dbReference>
<evidence type="ECO:0000256" key="11">
    <source>
        <dbReference type="ARBA" id="ARBA00025870"/>
    </source>
</evidence>
<keyword evidence="6" id="KW-0507">mRNA processing</keyword>
<feature type="compositionally biased region" description="Polar residues" evidence="16">
    <location>
        <begin position="152"/>
        <end position="164"/>
    </location>
</feature>
<comment type="subunit">
    <text evidence="11">Component of the SPT4-SPT5 complex. Interacts with RNA polymerase II.</text>
</comment>
<keyword evidence="5 14" id="KW-0853">WD repeat</keyword>
<dbReference type="Pfam" id="PF11942">
    <property type="entry name" value="Spt5_N"/>
    <property type="match status" value="1"/>
</dbReference>
<evidence type="ECO:0000256" key="3">
    <source>
        <dbReference type="ARBA" id="ARBA00020181"/>
    </source>
</evidence>
<feature type="region of interest" description="Disordered" evidence="16">
    <location>
        <begin position="1952"/>
        <end position="1971"/>
    </location>
</feature>
<feature type="compositionally biased region" description="Low complexity" evidence="16">
    <location>
        <begin position="112"/>
        <end position="133"/>
    </location>
</feature>
<reference evidence="19" key="1">
    <citation type="submission" date="2021-04" db="EMBL/GenBank/DDBJ databases">
        <title>Draft genome of Fusarium avenaceum strain F156N33, isolated from an atmospheric sample in Virginia.</title>
        <authorList>
            <person name="Yang S."/>
            <person name="Vinatzer B.A."/>
            <person name="Coleman J."/>
        </authorList>
    </citation>
    <scope>NUCLEOTIDE SEQUENCE</scope>
    <source>
        <strain evidence="19">F156N33</strain>
    </source>
</reference>
<dbReference type="CDD" id="cd06082">
    <property type="entry name" value="KOW_Spt5_2"/>
    <property type="match status" value="1"/>
</dbReference>
<dbReference type="CDD" id="cd06084">
    <property type="entry name" value="KOW_Spt5_4"/>
    <property type="match status" value="1"/>
</dbReference>
<dbReference type="FunFam" id="2.130.10.10:FF:000561">
    <property type="entry name" value="Putative WD repeat protein"/>
    <property type="match status" value="1"/>
</dbReference>
<evidence type="ECO:0000256" key="12">
    <source>
        <dbReference type="ARBA" id="ARBA00029865"/>
    </source>
</evidence>
<dbReference type="InterPro" id="IPR019775">
    <property type="entry name" value="WD40_repeat_CS"/>
</dbReference>
<feature type="compositionally biased region" description="Low complexity" evidence="16">
    <location>
        <begin position="74"/>
        <end position="88"/>
    </location>
</feature>
<dbReference type="InterPro" id="IPR057936">
    <property type="entry name" value="KOWx_Spt5"/>
</dbReference>
<evidence type="ECO:0000256" key="4">
    <source>
        <dbReference type="ARBA" id="ARBA00021370"/>
    </source>
</evidence>
<feature type="repeat" description="WD" evidence="14">
    <location>
        <begin position="448"/>
        <end position="490"/>
    </location>
</feature>
<evidence type="ECO:0000256" key="16">
    <source>
        <dbReference type="SAM" id="MobiDB-lite"/>
    </source>
</evidence>
<dbReference type="InterPro" id="IPR001680">
    <property type="entry name" value="WD40_rpt"/>
</dbReference>
<comment type="caution">
    <text evidence="19">The sequence shown here is derived from an EMBL/GenBank/DDBJ whole genome shotgun (WGS) entry which is preliminary data.</text>
</comment>
<comment type="subcellular location">
    <subcellularLocation>
        <location evidence="1">Nucleus</location>
    </subcellularLocation>
</comment>
<comment type="function">
    <text evidence="10">The SPT4-SPT5 complex mediates both activation and inhibition of transcription elongation, and plays a role in pre-mRNA processing. This complex seems to be important for the stability of the RNA polymerase II elongation machinery on the chromatin template but not for the inherent ability of this machinery to translocate down the gene.</text>
</comment>
<dbReference type="PROSITE" id="PS50082">
    <property type="entry name" value="WD_REPEATS_2"/>
    <property type="match status" value="3"/>
</dbReference>
<dbReference type="Pfam" id="PF23037">
    <property type="entry name" value="KOWx_SPT5"/>
    <property type="match status" value="1"/>
</dbReference>
<feature type="region of interest" description="Disordered" evidence="16">
    <location>
        <begin position="653"/>
        <end position="814"/>
    </location>
</feature>
<evidence type="ECO:0000256" key="10">
    <source>
        <dbReference type="ARBA" id="ARBA00024691"/>
    </source>
</evidence>
<dbReference type="Pfam" id="PF00400">
    <property type="entry name" value="WD40"/>
    <property type="match status" value="3"/>
</dbReference>
<sequence>MSQSQQFPSSLRQTQVDSMSASAPRSGAGSGSGSGPQPQPQHDELHMSGLSQTGAAISMSPQEYENPPQIKFESSPSSSHYRNPSNSSVPNVLQPAGGLSARGAPASPNLPSPMQQSSPAASSVSHQPPSHTQHQQHSHHSQQPLQIPSQHGQPSQDYSNSPSAAATGRPLSMSHSYSRSSPAAGYDGSSSYHAYTPTTPSGASSSHLMSPIDPARYNAPGSQRTISNTPLGLADIRPRADSSMSDGTGAAMGYDANSAQPGTSNYLAPWAIYAFDWCKWPAQSNSAGKLAVGSYLEDGHNFIQILDSHIAPTPQDVYTPGSSKFNLEFTKAAEATHSYPVTRLLWEPPSSQKQSTDLLATSGDHLRLWSLPSENPTTTPSSTIGRRDNITTKLTPLALLSNSKTPDHTAPLTSLDWNTVSPSLIITSSIDTTCTIWDIPSLTAKTQLIAHDKEVYDVRFCAKSVDVFVSCGQDGSVRMFDLRSLEHSTIIYEPTGKEERDPNGGRVSPTLAQQTMANPPPLLRLATSPHDTHLLATFAQDSNAIRILDVRQPGQALLELRGHGGNVNCIEWSPHRRGMLASGGDDCQVLLWDLYNSNQPVNGAPQPENPKSPVASWQCDYEVGNLGWVPQLPNSDYGEWLGCRGFLATMSSHDPPRYDDSEDEEDFNPAPADISDDEQDGDAQQVKSRARDSSPAPRDDDDDEDERPSKSRHADDDEEEEEEEEEEEDAGKRRDDDDDEDDEEDEDDEDDVQQGHRRKRRKERGANFFDIEAEVDDEDEGEDDEMLGEEIGDFITNDHPDDIAETGIDDDRRHRELDRRREMDSSMDAEKQAEILRQRYGNRRSGKGFRDASVVPKRLLIPTVDDPSIWAVRCKEGKEREVVFSIMKRIEERVGTKDEVAITAAFERGGTDSVMKGFVYVEARRQTDIQKGLDSMLNVYPHSKMILVDIKDMPELFRVSKTPTLEPGAWVRLRRPMKHNGDLAQVIDVTENGLEARVRFIPRLDYGMRDDAFSSVTADGKRKRPFGNPGGPKPPQRLFSEVEARKRHPRHIQGNSTTGTWTYMGDEFENGFQVKDIKIQQLTTTDVNPSLEEVTRFASGADDGTENLDLKALAHSLKDSNALATYLPGDVVEVYTGEQKGVVGKAMRVHSDVVSINVTEGDLVGQEIDVPIRALRKRFKVGDHVKVIGGSKFRDEVGMVVNIKDDQVTLLTDQTNSEVTVFSKDLREASDIGGQGSLGQYSLHDLVQLDPTTVGCVVKVDRESLVVLDQFGDTRQVTPSQIANKLPKRKTAVAADRHGSEIRLEDVVKEYTGQQRQGKIIHIHRSYVFLHTNDTNENAGVFVTKAGMVNTIAAKGGRVSAATSTGPDLTAMNPALKLHKNGSENKPVQPPKSFGRDKAIEQTVIIRKGAYKGLLGIVKDTTDTHARVELHTKSKTITVPKDSLSFKNKMTGATIDIASRGGRGGFGGGAGRGGGDRVPGWQGGSRTPMAGGNSDRVPAWGSRTPAASGRTPAWKAQDMSGARTPAWADGSRTVNPYDGSRTAYGSGGRTPAWQAGGRTPAPGDAFGAGSRTPAYGGGDSWGSGSKTPAWGVSAPTPGASGNDSWGYAPGASNSSSYDAPTPGATLGAPTPGAMTAPTPGAYSAPTPAAISAPTPGGWQGGWGADSAPTPAAGAPTPGYYSAPTPAAYAAPETPAATGPRYTDDDYDTRFNPGACRFIDKEWRSFFELGNVNFQFNGVLPHYSSILCQFSSSHSFAADTMSLRTAPQKVASKTLLRSPRLECQFLRHQPRFPTTCAFSTTPTNRRVKIPSPRDLVGPGEKPAKMVVTLTTPEQSAEMEKKLRAQSAKLAAARESQLREARQRRADRLLEEKRRKTETEEITKTELTKEEREKKEKEDYKRRYKQLERNWIKFMVGMPVFLVMSYDLFQRLVMKREQKVPPWKQARLNKEKEEREKLEIEKLTPEGEQVLEG</sequence>
<dbReference type="Pfam" id="PF23290">
    <property type="entry name" value="KOW5_SPT5"/>
    <property type="match status" value="1"/>
</dbReference>
<dbReference type="InterPro" id="IPR008991">
    <property type="entry name" value="Translation_prot_SH3-like_sf"/>
</dbReference>
<dbReference type="InterPro" id="IPR036322">
    <property type="entry name" value="WD40_repeat_dom_sf"/>
</dbReference>
<dbReference type="Gene3D" id="2.130.10.10">
    <property type="entry name" value="YVTN repeat-like/Quinoprotein amine dehydrogenase"/>
    <property type="match status" value="1"/>
</dbReference>
<dbReference type="FunFam" id="2.30.30.30:FF:000054">
    <property type="entry name" value="Transcription elongation factor SPT5"/>
    <property type="match status" value="1"/>
</dbReference>
<feature type="domain" description="Spt5 C-terminal" evidence="18">
    <location>
        <begin position="1508"/>
        <end position="1670"/>
    </location>
</feature>
<dbReference type="Gene3D" id="3.30.70.940">
    <property type="entry name" value="NusG, N-terminal domain"/>
    <property type="match status" value="1"/>
</dbReference>
<dbReference type="InterPro" id="IPR041973">
    <property type="entry name" value="KOW_Spt5_1"/>
</dbReference>
<keyword evidence="7" id="KW-0677">Repeat</keyword>
<evidence type="ECO:0000313" key="20">
    <source>
        <dbReference type="Proteomes" id="UP000782241"/>
    </source>
</evidence>
<dbReference type="FunFam" id="2.30.30.30:FF:000018">
    <property type="entry name" value="Transcription elongation factor SPT5"/>
    <property type="match status" value="1"/>
</dbReference>
<dbReference type="CDD" id="cd06085">
    <property type="entry name" value="KOW_Spt5_5"/>
    <property type="match status" value="1"/>
</dbReference>
<keyword evidence="15" id="KW-0175">Coiled coil</keyword>
<feature type="compositionally biased region" description="Basic and acidic residues" evidence="16">
    <location>
        <begin position="1952"/>
        <end position="1963"/>
    </location>
</feature>
<dbReference type="GO" id="GO:0006368">
    <property type="term" value="P:transcription elongation by RNA polymerase II"/>
    <property type="evidence" value="ECO:0007669"/>
    <property type="project" value="TreeGrafter"/>
</dbReference>
<feature type="compositionally biased region" description="Polar residues" evidence="16">
    <location>
        <begin position="188"/>
        <end position="208"/>
    </location>
</feature>
<dbReference type="GO" id="GO:0000785">
    <property type="term" value="C:chromatin"/>
    <property type="evidence" value="ECO:0007669"/>
    <property type="project" value="UniProtKB-ARBA"/>
</dbReference>
<evidence type="ECO:0000256" key="13">
    <source>
        <dbReference type="ARBA" id="ARBA00031006"/>
    </source>
</evidence>
<dbReference type="FunFam" id="2.30.30.30:FF:000029">
    <property type="entry name" value="Transcription elongation factor SPT5"/>
    <property type="match status" value="1"/>
</dbReference>
<feature type="compositionally biased region" description="Acidic residues" evidence="16">
    <location>
        <begin position="771"/>
        <end position="792"/>
    </location>
</feature>
<feature type="region of interest" description="Disordered" evidence="16">
    <location>
        <begin position="1481"/>
        <end position="1632"/>
    </location>
</feature>
<dbReference type="SMART" id="SM00320">
    <property type="entry name" value="WD40"/>
    <property type="match status" value="4"/>
</dbReference>
<evidence type="ECO:0000259" key="17">
    <source>
        <dbReference type="SMART" id="SM00739"/>
    </source>
</evidence>
<dbReference type="InterPro" id="IPR005824">
    <property type="entry name" value="KOW"/>
</dbReference>
<dbReference type="InterPro" id="IPR036735">
    <property type="entry name" value="NGN_dom_sf"/>
</dbReference>
<dbReference type="GO" id="GO:0003729">
    <property type="term" value="F:mRNA binding"/>
    <property type="evidence" value="ECO:0007669"/>
    <property type="project" value="TreeGrafter"/>
</dbReference>
<protein>
    <recommendedName>
        <fullName evidence="3">Transcription elongation factor SPT5</fullName>
    </recommendedName>
    <alternativeName>
        <fullName evidence="12 13">Chromatin Elongation factor SPT5</fullName>
    </alternativeName>
    <alternativeName>
        <fullName evidence="4">Transcription elongation factor spt5</fullName>
    </alternativeName>
</protein>
<feature type="compositionally biased region" description="Acidic residues" evidence="16">
    <location>
        <begin position="716"/>
        <end position="729"/>
    </location>
</feature>
<dbReference type="InterPro" id="IPR041977">
    <property type="entry name" value="KOW_Spt5_4"/>
</dbReference>
<feature type="domain" description="KOW" evidence="17">
    <location>
        <begin position="1397"/>
        <end position="1424"/>
    </location>
</feature>
<dbReference type="InterPro" id="IPR015943">
    <property type="entry name" value="WD40/YVTN_repeat-like_dom_sf"/>
</dbReference>
<dbReference type="Pfam" id="PF23291">
    <property type="entry name" value="KOW4_SPT5"/>
    <property type="match status" value="1"/>
</dbReference>
<feature type="coiled-coil region" evidence="15">
    <location>
        <begin position="1834"/>
        <end position="1908"/>
    </location>
</feature>
<keyword evidence="8" id="KW-0804">Transcription</keyword>
<feature type="domain" description="KOW" evidence="17">
    <location>
        <begin position="1125"/>
        <end position="1152"/>
    </location>
</feature>
<evidence type="ECO:0000256" key="6">
    <source>
        <dbReference type="ARBA" id="ARBA00022664"/>
    </source>
</evidence>
<feature type="compositionally biased region" description="Polar residues" evidence="16">
    <location>
        <begin position="49"/>
        <end position="63"/>
    </location>
</feature>
<dbReference type="Pfam" id="PF23284">
    <property type="entry name" value="KOW2_Spt5"/>
    <property type="match status" value="1"/>
</dbReference>
<dbReference type="PROSITE" id="PS00678">
    <property type="entry name" value="WD_REPEATS_1"/>
    <property type="match status" value="2"/>
</dbReference>
<feature type="repeat" description="WD" evidence="14">
    <location>
        <begin position="560"/>
        <end position="602"/>
    </location>
</feature>